<comment type="caution">
    <text evidence="1">The sequence shown here is derived from an EMBL/GenBank/DDBJ whole genome shotgun (WGS) entry which is preliminary data.</text>
</comment>
<reference evidence="1" key="1">
    <citation type="submission" date="2023-06" db="EMBL/GenBank/DDBJ databases">
        <authorList>
            <person name="Kurt Z."/>
        </authorList>
    </citation>
    <scope>NUCLEOTIDE SEQUENCE</scope>
</reference>
<protein>
    <submittedName>
        <fullName evidence="2">Hypothetical_protein</fullName>
    </submittedName>
</protein>
<proteinExistence type="predicted"/>
<keyword evidence="3" id="KW-1185">Reference proteome</keyword>
<reference evidence="2 3" key="2">
    <citation type="submission" date="2024-07" db="EMBL/GenBank/DDBJ databases">
        <authorList>
            <person name="Akdeniz Z."/>
        </authorList>
    </citation>
    <scope>NUCLEOTIDE SEQUENCE [LARGE SCALE GENOMIC DNA]</scope>
</reference>
<evidence type="ECO:0000313" key="1">
    <source>
        <dbReference type="EMBL" id="CAI9944257.1"/>
    </source>
</evidence>
<accession>A0AA86PU90</accession>
<sequence>MNQDEITQFAINQNIFQHYQNIIHKNLQKELKFDIHFNNSLISDFTKSLDKMYYNRQLDAFLLKTRQTFRDIENAYVIEAENYNIDTKVNKFYDLSKEQQQQILDKTSTVYSQVLNEMLQIELSPLSHKKIWEQINFLNHSQLSQFWALVSKSLNQSTISSKQFFIEVYQQVMFDNHLSDSDITFINDLVDNSYGAQQPIVLVQLLSAKFDTIFYFEVFNAVHNQQKVNELKMTQTNADDIKLLESELFSTRIKTNELSTSEQNSKSKQYSEENDEDYYESYYSYYSYDDSDEEIDQKQNIRQIKSNKQNSRVKKENNEDDEIESSYDIDDVIKRRKMGFKSIVAEQFKMFTQAAKTWFKMQTEQDHSKTQIEELCKLIDKQIYQLDNQSQDFWKFVESQMPGKTISQIKSFYKATYKKECGQQLTDEEIEYIKKFSEEKASTMSTVEIAKQLKQTYFLGKFVQLKLIFSLVLQYTKSTNQKLIKDHGEQTNERITYFTQMYKKALLESLNLDFNSKSLKEICSTIDSFNSIKQQEFWKYLEKIVEPKKTISQLKQYYKFYYQRVLYTDSLTHADKQYMAKLWETKKDIMIQSQFAKELMATYFKGRDIFYYDVYAFANQKLPINKKTREEIKTNETSIQYNRDKRYEKFTVILQNAMTKYLKIKEANSFSTKEICKRINELDQKKFKDFFEYIQRQKPGPNLNTVPKLINYFKLSYQRVLYDEHLNEQDRANIVNFIQNRNPEQTRSELASAIWEKYFTNRQIFRFEVEVFINSKIAQLQKQSNITLPKKNKIISQQLIQKYTEIYANTLKEFTTKKNIKKEPLELIKIIDTFDNEKLLEFFRKVRDAIDPNKQTHLVKAYYQQSYRRLACTYHLTEEDKKLITKVCLEQNGELVGELTKQIFNKHFKDKNLLYHELYNFIKHRFSPE</sequence>
<dbReference type="EMBL" id="CATOUU010000722">
    <property type="protein sequence ID" value="CAI9944257.1"/>
    <property type="molecule type" value="Genomic_DNA"/>
</dbReference>
<evidence type="ECO:0000313" key="3">
    <source>
        <dbReference type="Proteomes" id="UP001642409"/>
    </source>
</evidence>
<dbReference type="Proteomes" id="UP001642409">
    <property type="component" value="Unassembled WGS sequence"/>
</dbReference>
<name>A0AA86PU90_9EUKA</name>
<dbReference type="AlphaFoldDB" id="A0AA86PU90"/>
<dbReference type="EMBL" id="CAXDID020000154">
    <property type="protein sequence ID" value="CAL6042601.1"/>
    <property type="molecule type" value="Genomic_DNA"/>
</dbReference>
<organism evidence="1">
    <name type="scientific">Hexamita inflata</name>
    <dbReference type="NCBI Taxonomy" id="28002"/>
    <lineage>
        <taxon>Eukaryota</taxon>
        <taxon>Metamonada</taxon>
        <taxon>Diplomonadida</taxon>
        <taxon>Hexamitidae</taxon>
        <taxon>Hexamitinae</taxon>
        <taxon>Hexamita</taxon>
    </lineage>
</organism>
<gene>
    <name evidence="1" type="ORF">HINF_LOCUS31902</name>
    <name evidence="2" type="ORF">HINF_LOCUS39670</name>
</gene>
<evidence type="ECO:0000313" key="2">
    <source>
        <dbReference type="EMBL" id="CAL6042601.1"/>
    </source>
</evidence>